<sequence length="224" mass="25238">MADRVRDEDIDELQRQLNERTAELEAEVARNRDLEAQLRELQKQAGNSVRAVDDSAEEIRKLQAALDELANRVRDEDVDELMRELNERTAQLEAEVARNRDLEAQLRGLQKQSSDNQNAAEEIRRLQAALDEMADRVRDEDVDELQRQLGERTAELETEVERNRDLAANGRTLEAEIVELCSQVAALESRLAAKEAEVGVSSQQSEAAVASRSRTGASQRCGRC</sequence>
<feature type="region of interest" description="Disordered" evidence="2">
    <location>
        <begin position="198"/>
        <end position="224"/>
    </location>
</feature>
<evidence type="ECO:0000256" key="2">
    <source>
        <dbReference type="SAM" id="MobiDB-lite"/>
    </source>
</evidence>
<organism evidence="3 4">
    <name type="scientific">Angomonas deanei</name>
    <dbReference type="NCBI Taxonomy" id="59799"/>
    <lineage>
        <taxon>Eukaryota</taxon>
        <taxon>Discoba</taxon>
        <taxon>Euglenozoa</taxon>
        <taxon>Kinetoplastea</taxon>
        <taxon>Metakinetoplastina</taxon>
        <taxon>Trypanosomatida</taxon>
        <taxon>Trypanosomatidae</taxon>
        <taxon>Strigomonadinae</taxon>
        <taxon>Angomonas</taxon>
    </lineage>
</organism>
<dbReference type="EMBL" id="LR877165">
    <property type="protein sequence ID" value="CAD2221470.1"/>
    <property type="molecule type" value="Genomic_DNA"/>
</dbReference>
<protein>
    <submittedName>
        <fullName evidence="3">Uncharacterized protein</fullName>
    </submittedName>
</protein>
<feature type="coiled-coil region" evidence="1">
    <location>
        <begin position="10"/>
        <end position="197"/>
    </location>
</feature>
<name>A0A7G2CNV0_9TRYP</name>
<evidence type="ECO:0000313" key="4">
    <source>
        <dbReference type="Proteomes" id="UP000515908"/>
    </source>
</evidence>
<keyword evidence="4" id="KW-1185">Reference proteome</keyword>
<keyword evidence="1" id="KW-0175">Coiled coil</keyword>
<dbReference type="Gene3D" id="1.10.287.1490">
    <property type="match status" value="1"/>
</dbReference>
<evidence type="ECO:0000256" key="1">
    <source>
        <dbReference type="SAM" id="Coils"/>
    </source>
</evidence>
<dbReference type="VEuPathDB" id="TriTrypDB:ADEAN_000900200"/>
<evidence type="ECO:0000313" key="3">
    <source>
        <dbReference type="EMBL" id="CAD2221470.1"/>
    </source>
</evidence>
<reference evidence="3 4" key="1">
    <citation type="submission" date="2020-08" db="EMBL/GenBank/DDBJ databases">
        <authorList>
            <person name="Newling K."/>
            <person name="Davey J."/>
            <person name="Forrester S."/>
        </authorList>
    </citation>
    <scope>NUCLEOTIDE SEQUENCE [LARGE SCALE GENOMIC DNA]</scope>
    <source>
        <strain evidence="4">Crithidia deanei Carvalho (ATCC PRA-265)</strain>
    </source>
</reference>
<proteinExistence type="predicted"/>
<dbReference type="Proteomes" id="UP000515908">
    <property type="component" value="Chromosome 21"/>
</dbReference>
<feature type="compositionally biased region" description="Low complexity" evidence="2">
    <location>
        <begin position="200"/>
        <end position="214"/>
    </location>
</feature>
<gene>
    <name evidence="3" type="ORF">ADEAN_000900200</name>
</gene>
<accession>A0A7G2CNV0</accession>
<dbReference type="AlphaFoldDB" id="A0A7G2CNV0"/>